<keyword evidence="3" id="KW-1185">Reference proteome</keyword>
<evidence type="ECO:0000313" key="3">
    <source>
        <dbReference type="Proteomes" id="UP000019491"/>
    </source>
</evidence>
<evidence type="ECO:0000256" key="1">
    <source>
        <dbReference type="SAM" id="MobiDB-lite"/>
    </source>
</evidence>
<feature type="region of interest" description="Disordered" evidence="1">
    <location>
        <begin position="15"/>
        <end position="35"/>
    </location>
</feature>
<proteinExistence type="predicted"/>
<sequence>MATVLGVISLSACGSDDSAAPGPTPTPATAAPTTTTTLTGDDLFVQKLRDGGIFPTANQVPLLTPLAWQNCSALASTTLPDSQKFDKMVELSMILGEGKNIFDNQVTAEAYMKASIAAYCPQYLALIPA</sequence>
<gene>
    <name evidence="2" type="ORF">RW1_038_01190</name>
</gene>
<protein>
    <recommendedName>
        <fullName evidence="4">DUF732 domain-containing protein</fullName>
    </recommendedName>
</protein>
<name>X0Q717_RHOWR</name>
<comment type="caution">
    <text evidence="2">The sequence shown here is derived from an EMBL/GenBank/DDBJ whole genome shotgun (WGS) entry which is preliminary data.</text>
</comment>
<organism evidence="2 3">
    <name type="scientific">Rhodococcus wratislaviensis NBRC 100605</name>
    <dbReference type="NCBI Taxonomy" id="1219028"/>
    <lineage>
        <taxon>Bacteria</taxon>
        <taxon>Bacillati</taxon>
        <taxon>Actinomycetota</taxon>
        <taxon>Actinomycetes</taxon>
        <taxon>Mycobacteriales</taxon>
        <taxon>Nocardiaceae</taxon>
        <taxon>Rhodococcus</taxon>
    </lineage>
</organism>
<reference evidence="2 3" key="1">
    <citation type="submission" date="2014-02" db="EMBL/GenBank/DDBJ databases">
        <title>Whole genome shotgun sequence of Rhodococcus wratislaviensis NBRC 100605.</title>
        <authorList>
            <person name="Hosoyama A."/>
            <person name="Tsuchikane K."/>
            <person name="Yoshida I."/>
            <person name="Ohji S."/>
            <person name="Ichikawa N."/>
            <person name="Yamazoe A."/>
            <person name="Fujita N."/>
        </authorList>
    </citation>
    <scope>NUCLEOTIDE SEQUENCE [LARGE SCALE GENOMIC DNA]</scope>
    <source>
        <strain evidence="2 3">NBRC 100605</strain>
    </source>
</reference>
<dbReference type="Proteomes" id="UP000019491">
    <property type="component" value="Unassembled WGS sequence"/>
</dbReference>
<evidence type="ECO:0008006" key="4">
    <source>
        <dbReference type="Google" id="ProtNLM"/>
    </source>
</evidence>
<dbReference type="EMBL" id="BAWF01000038">
    <property type="protein sequence ID" value="GAF47197.1"/>
    <property type="molecule type" value="Genomic_DNA"/>
</dbReference>
<evidence type="ECO:0000313" key="2">
    <source>
        <dbReference type="EMBL" id="GAF47197.1"/>
    </source>
</evidence>
<dbReference type="AlphaFoldDB" id="X0Q717"/>
<accession>X0Q717</accession>